<gene>
    <name evidence="5" type="ORF">HPULCUR_009779</name>
</gene>
<organism evidence="5 6">
    <name type="scientific">Helicostylum pulchrum</name>
    <dbReference type="NCBI Taxonomy" id="562976"/>
    <lineage>
        <taxon>Eukaryota</taxon>
        <taxon>Fungi</taxon>
        <taxon>Fungi incertae sedis</taxon>
        <taxon>Mucoromycota</taxon>
        <taxon>Mucoromycotina</taxon>
        <taxon>Mucoromycetes</taxon>
        <taxon>Mucorales</taxon>
        <taxon>Mucorineae</taxon>
        <taxon>Mucoraceae</taxon>
        <taxon>Helicostylum</taxon>
    </lineage>
</organism>
<sequence>MAIVKRKNYRKKKIDSDDEADIAVVEPTEEIEQVSATIEELAELRKLRRKHVGIDIEKLLKGSDKKKKKKKSPQESNSWNLKKGGLVDADAYKQKMDEDDPTTVRKLKLDSFATATNTLDVDKHM</sequence>
<evidence type="ECO:0008006" key="7">
    <source>
        <dbReference type="Google" id="ProtNLM"/>
    </source>
</evidence>
<proteinExistence type="inferred from homology"/>
<feature type="region of interest" description="Disordered" evidence="4">
    <location>
        <begin position="62"/>
        <end position="83"/>
    </location>
</feature>
<reference evidence="5 6" key="1">
    <citation type="submission" date="2024-04" db="EMBL/GenBank/DDBJ databases">
        <title>genome sequences of Mucor flavus KT1a and Helicostylum pulchrum KT1b strains isolation_sourced from the surface of a dry-aged beef.</title>
        <authorList>
            <person name="Toyotome T."/>
            <person name="Hosono M."/>
            <person name="Torimaru M."/>
            <person name="Fukuda K."/>
            <person name="Mikami N."/>
        </authorList>
    </citation>
    <scope>NUCLEOTIDE SEQUENCE [LARGE SCALE GENOMIC DNA]</scope>
    <source>
        <strain evidence="5 6">KT1b</strain>
    </source>
</reference>
<keyword evidence="3" id="KW-0539">Nucleus</keyword>
<keyword evidence="6" id="KW-1185">Reference proteome</keyword>
<dbReference type="PANTHER" id="PTHR13486:SF2">
    <property type="entry name" value="SPLICING FACTOR C9ORF78"/>
    <property type="match status" value="1"/>
</dbReference>
<protein>
    <recommendedName>
        <fullName evidence="7">Pre-mRNA-splicing factor SYF2</fullName>
    </recommendedName>
</protein>
<name>A0ABP9YDE1_9FUNG</name>
<evidence type="ECO:0000313" key="6">
    <source>
        <dbReference type="Proteomes" id="UP001476247"/>
    </source>
</evidence>
<dbReference type="EMBL" id="BAABUJ010000034">
    <property type="protein sequence ID" value="GAA5804292.1"/>
    <property type="molecule type" value="Genomic_DNA"/>
</dbReference>
<evidence type="ECO:0000256" key="2">
    <source>
        <dbReference type="ARBA" id="ARBA00007643"/>
    </source>
</evidence>
<evidence type="ECO:0000256" key="4">
    <source>
        <dbReference type="SAM" id="MobiDB-lite"/>
    </source>
</evidence>
<comment type="similarity">
    <text evidence="2">Belongs to the TLS1 family.</text>
</comment>
<evidence type="ECO:0000256" key="1">
    <source>
        <dbReference type="ARBA" id="ARBA00004123"/>
    </source>
</evidence>
<evidence type="ECO:0000313" key="5">
    <source>
        <dbReference type="EMBL" id="GAA5804292.1"/>
    </source>
</evidence>
<comment type="caution">
    <text evidence="5">The sequence shown here is derived from an EMBL/GenBank/DDBJ whole genome shotgun (WGS) entry which is preliminary data.</text>
</comment>
<comment type="subcellular location">
    <subcellularLocation>
        <location evidence="1">Nucleus</location>
    </subcellularLocation>
</comment>
<evidence type="ECO:0000256" key="3">
    <source>
        <dbReference type="ARBA" id="ARBA00023242"/>
    </source>
</evidence>
<dbReference type="Proteomes" id="UP001476247">
    <property type="component" value="Unassembled WGS sequence"/>
</dbReference>
<accession>A0ABP9YDE1</accession>
<dbReference type="InterPro" id="IPR010756">
    <property type="entry name" value="Tls1-like"/>
</dbReference>
<dbReference type="PANTHER" id="PTHR13486">
    <property type="entry name" value="TELOMERE LENGTH AND SILENCING PROTEIN 1 TLS1 FAMILY MEMBER"/>
    <property type="match status" value="1"/>
</dbReference>